<name>A0A1C4YAT4_9ACTN</name>
<protein>
    <recommendedName>
        <fullName evidence="3">WD40-like Beta Propeller Repeat</fullName>
    </recommendedName>
</protein>
<keyword evidence="2" id="KW-1185">Reference proteome</keyword>
<dbReference type="AlphaFoldDB" id="A0A1C4YAT4"/>
<organism evidence="1 2">
    <name type="scientific">Micromonospora mirobrigensis</name>
    <dbReference type="NCBI Taxonomy" id="262898"/>
    <lineage>
        <taxon>Bacteria</taxon>
        <taxon>Bacillati</taxon>
        <taxon>Actinomycetota</taxon>
        <taxon>Actinomycetes</taxon>
        <taxon>Micromonosporales</taxon>
        <taxon>Micromonosporaceae</taxon>
        <taxon>Micromonospora</taxon>
    </lineage>
</organism>
<dbReference type="Proteomes" id="UP000199504">
    <property type="component" value="Unassembled WGS sequence"/>
</dbReference>
<dbReference type="STRING" id="262898.GA0070564_103654"/>
<dbReference type="EMBL" id="FMCX01000003">
    <property type="protein sequence ID" value="SCF17441.1"/>
    <property type="molecule type" value="Genomic_DNA"/>
</dbReference>
<gene>
    <name evidence="1" type="ORF">GA0070564_103654</name>
</gene>
<dbReference type="RefSeq" id="WP_141714771.1">
    <property type="nucleotide sequence ID" value="NZ_FMCX01000003.1"/>
</dbReference>
<accession>A0A1C4YAT4</accession>
<evidence type="ECO:0000313" key="2">
    <source>
        <dbReference type="Proteomes" id="UP000199504"/>
    </source>
</evidence>
<reference evidence="2" key="1">
    <citation type="submission" date="2016-06" db="EMBL/GenBank/DDBJ databases">
        <authorList>
            <person name="Varghese N."/>
            <person name="Submissions Spin"/>
        </authorList>
    </citation>
    <scope>NUCLEOTIDE SEQUENCE [LARGE SCALE GENOMIC DNA]</scope>
    <source>
        <strain evidence="2">DSM 44830</strain>
    </source>
</reference>
<dbReference type="InterPro" id="IPR011042">
    <property type="entry name" value="6-blade_b-propeller_TolB-like"/>
</dbReference>
<dbReference type="SUPFAM" id="SSF82171">
    <property type="entry name" value="DPP6 N-terminal domain-like"/>
    <property type="match status" value="1"/>
</dbReference>
<evidence type="ECO:0008006" key="3">
    <source>
        <dbReference type="Google" id="ProtNLM"/>
    </source>
</evidence>
<sequence>MSYRSRSAVLVAVAALCALVPPLLGGRGLAAAVPAAAADEVVFPAPGGGPRAIQSYSSLGGDAAYLLDARAGVYRKVPYVSVRVSPDGASVAVEDVAGRIGVARRDALRGGGVRWTSLPPGSPAGWSPDGTALLTTTLDKETRSFTAHRYDLPTGRLRHTPIDLDCDTCTAGWAADSVRYVVQVRGDDPELPTGPMRYLNPDGTPGPLVGAEGHLWDANAYSPSRRYAVVEPSRGGGFEGTDPGRLADWQLPRILDLTTGRTLRSLPTSWPVLGWYDERQVVTVAVEDGTTVLQVVDVHTGAVGRRVPAPGLPPAILEIGSSTSLTGEASRFGF</sequence>
<dbReference type="Gene3D" id="2.120.10.30">
    <property type="entry name" value="TolB, C-terminal domain"/>
    <property type="match status" value="1"/>
</dbReference>
<evidence type="ECO:0000313" key="1">
    <source>
        <dbReference type="EMBL" id="SCF17441.1"/>
    </source>
</evidence>
<dbReference type="OrthoDB" id="3516511at2"/>
<proteinExistence type="predicted"/>